<evidence type="ECO:0000313" key="1">
    <source>
        <dbReference type="EMBL" id="CAB1434414.1"/>
    </source>
</evidence>
<sequence>MSVQGRPVGGTPGGSSVDEILFPGQIEASASISVVVELGGCLLNAQTCQKGRRTRRNTGRVEGRVPTGVRGFTARLRERKKTVWSRMSCNTPCTALFAPLG</sequence>
<protein>
    <submittedName>
        <fullName evidence="1">Uncharacterized protein</fullName>
    </submittedName>
</protein>
<dbReference type="AlphaFoldDB" id="A0A9N7UQ23"/>
<accession>A0A9N7UQ23</accession>
<reference evidence="1" key="1">
    <citation type="submission" date="2020-03" db="EMBL/GenBank/DDBJ databases">
        <authorList>
            <person name="Weist P."/>
        </authorList>
    </citation>
    <scope>NUCLEOTIDE SEQUENCE</scope>
</reference>
<dbReference type="Proteomes" id="UP001153269">
    <property type="component" value="Unassembled WGS sequence"/>
</dbReference>
<evidence type="ECO:0000313" key="2">
    <source>
        <dbReference type="Proteomes" id="UP001153269"/>
    </source>
</evidence>
<name>A0A9N7UQ23_PLEPL</name>
<keyword evidence="2" id="KW-1185">Reference proteome</keyword>
<organism evidence="1 2">
    <name type="scientific">Pleuronectes platessa</name>
    <name type="common">European plaice</name>
    <dbReference type="NCBI Taxonomy" id="8262"/>
    <lineage>
        <taxon>Eukaryota</taxon>
        <taxon>Metazoa</taxon>
        <taxon>Chordata</taxon>
        <taxon>Craniata</taxon>
        <taxon>Vertebrata</taxon>
        <taxon>Euteleostomi</taxon>
        <taxon>Actinopterygii</taxon>
        <taxon>Neopterygii</taxon>
        <taxon>Teleostei</taxon>
        <taxon>Neoteleostei</taxon>
        <taxon>Acanthomorphata</taxon>
        <taxon>Carangaria</taxon>
        <taxon>Pleuronectiformes</taxon>
        <taxon>Pleuronectoidei</taxon>
        <taxon>Pleuronectidae</taxon>
        <taxon>Pleuronectes</taxon>
    </lineage>
</organism>
<gene>
    <name evidence="1" type="ORF">PLEPLA_LOCUS22461</name>
</gene>
<proteinExistence type="predicted"/>
<dbReference type="EMBL" id="CADEAL010001660">
    <property type="protein sequence ID" value="CAB1434414.1"/>
    <property type="molecule type" value="Genomic_DNA"/>
</dbReference>
<comment type="caution">
    <text evidence="1">The sequence shown here is derived from an EMBL/GenBank/DDBJ whole genome shotgun (WGS) entry which is preliminary data.</text>
</comment>